<dbReference type="Proteomes" id="UP001634394">
    <property type="component" value="Unassembled WGS sequence"/>
</dbReference>
<dbReference type="AlphaFoldDB" id="A0ABD3XG53"/>
<gene>
    <name evidence="2" type="ORF">ACJMK2_024557</name>
</gene>
<dbReference type="InterPro" id="IPR001315">
    <property type="entry name" value="CARD"/>
</dbReference>
<dbReference type="PROSITE" id="PS50209">
    <property type="entry name" value="CARD"/>
    <property type="match status" value="1"/>
</dbReference>
<evidence type="ECO:0000313" key="2">
    <source>
        <dbReference type="EMBL" id="KAL3884418.1"/>
    </source>
</evidence>
<dbReference type="CDD" id="cd01671">
    <property type="entry name" value="CARD"/>
    <property type="match status" value="1"/>
</dbReference>
<dbReference type="Gene3D" id="2.60.120.920">
    <property type="match status" value="1"/>
</dbReference>
<dbReference type="InterPro" id="IPR011029">
    <property type="entry name" value="DEATH-like_dom_sf"/>
</dbReference>
<evidence type="ECO:0000259" key="1">
    <source>
        <dbReference type="PROSITE" id="PS50209"/>
    </source>
</evidence>
<dbReference type="EMBL" id="JBJQND010000002">
    <property type="protein sequence ID" value="KAL3884418.1"/>
    <property type="molecule type" value="Genomic_DNA"/>
</dbReference>
<reference evidence="2 3" key="1">
    <citation type="submission" date="2024-11" db="EMBL/GenBank/DDBJ databases">
        <title>Chromosome-level genome assembly of the freshwater bivalve Anodonta woodiana.</title>
        <authorList>
            <person name="Chen X."/>
        </authorList>
    </citation>
    <scope>NUCLEOTIDE SEQUENCE [LARGE SCALE GENOMIC DNA]</scope>
    <source>
        <strain evidence="2">MN2024</strain>
        <tissue evidence="2">Gills</tissue>
    </source>
</reference>
<dbReference type="Gene3D" id="1.10.533.10">
    <property type="entry name" value="Death Domain, Fas"/>
    <property type="match status" value="1"/>
</dbReference>
<dbReference type="Pfam" id="PF00619">
    <property type="entry name" value="CARD"/>
    <property type="match status" value="1"/>
</dbReference>
<proteinExistence type="predicted"/>
<dbReference type="SUPFAM" id="SSF47986">
    <property type="entry name" value="DEATH domain"/>
    <property type="match status" value="1"/>
</dbReference>
<protein>
    <recommendedName>
        <fullName evidence="1">CARD domain-containing protein</fullName>
    </recommendedName>
</protein>
<accession>A0ABD3XG53</accession>
<keyword evidence="3" id="KW-1185">Reference proteome</keyword>
<sequence>MAAEANVNYIGFHTVKGDNVQMKEDIATWTPVANGAAAFSEQPLSAGVPVEVEITGSGHAELGIIAIDPEKLKCKPLYRLEDIPQYFQINKVQVHKRKCRITASLLTDENIVIITYDVNKYTQTIKSGMKVWLAIYVNFGDLSLKLYSCGASNSYNPIFSAIKGPNLQFGDGMNEVRTISSKPGAICFIKNPLKVSQRMNFTCERLPGGRTQSGTSKRSHLTIYITEADPVELYRQHKDIFTVSAAQTSEPSWVCSFIIRKDNCSGQINIEMEPGTIILTDALNNEVRKRIHIDQRTKLWVALELFRVSVRQVEVSTLTSTDDSGAAQGYISAVNEPQRQLNIERHNSIPYIDVEGNAPDIERINDQPQQETFTRRDEIIQFKPSYNGYFSKLVNDLTPISLCDELLSLEIITGQQYEEIRLTKPLVEQNRKLLPLLWRRPVSKLQFISCLQNSGNEHLVQYFFPN</sequence>
<organism evidence="2 3">
    <name type="scientific">Sinanodonta woodiana</name>
    <name type="common">Chinese pond mussel</name>
    <name type="synonym">Anodonta woodiana</name>
    <dbReference type="NCBI Taxonomy" id="1069815"/>
    <lineage>
        <taxon>Eukaryota</taxon>
        <taxon>Metazoa</taxon>
        <taxon>Spiralia</taxon>
        <taxon>Lophotrochozoa</taxon>
        <taxon>Mollusca</taxon>
        <taxon>Bivalvia</taxon>
        <taxon>Autobranchia</taxon>
        <taxon>Heteroconchia</taxon>
        <taxon>Palaeoheterodonta</taxon>
        <taxon>Unionida</taxon>
        <taxon>Unionoidea</taxon>
        <taxon>Unionidae</taxon>
        <taxon>Unioninae</taxon>
        <taxon>Sinanodonta</taxon>
    </lineage>
</organism>
<evidence type="ECO:0000313" key="3">
    <source>
        <dbReference type="Proteomes" id="UP001634394"/>
    </source>
</evidence>
<feature type="domain" description="CARD" evidence="1">
    <location>
        <begin position="392"/>
        <end position="466"/>
    </location>
</feature>
<dbReference type="InterPro" id="IPR043136">
    <property type="entry name" value="B30.2/SPRY_sf"/>
</dbReference>
<name>A0ABD3XG53_SINWO</name>
<comment type="caution">
    <text evidence="2">The sequence shown here is derived from an EMBL/GenBank/DDBJ whole genome shotgun (WGS) entry which is preliminary data.</text>
</comment>